<proteinExistence type="predicted"/>
<sequence length="96" mass="10993">MKCILSRKKKIPSLDLQKSLLLRELWESHHNAPIAICYAHTKTPQFLLDLSACEFRHFTFRDMVSKTLKIDEGATKDGVLFLTGKMKGTTGRSRSR</sequence>
<reference evidence="2" key="1">
    <citation type="journal article" date="2019" name="J. Virol.">
        <title>Medusavirus, a novel large DNA virus discovered from hot spring water.</title>
        <authorList>
            <person name="Yoshikawa G."/>
            <person name="Blanc-Mathieu R."/>
            <person name="Song C."/>
            <person name="Kayama Y."/>
            <person name="Mochizuki T."/>
            <person name="Murata K."/>
            <person name="Ogata H."/>
            <person name="Takemura M."/>
        </authorList>
    </citation>
    <scope>NUCLEOTIDE SEQUENCE [LARGE SCALE GENOMIC DNA]</scope>
</reference>
<name>A0A3T1CWT5_9VIRU</name>
<dbReference type="KEGG" id="vg:80540645"/>
<evidence type="ECO:0000313" key="2">
    <source>
        <dbReference type="Proteomes" id="UP001161669"/>
    </source>
</evidence>
<keyword evidence="2" id="KW-1185">Reference proteome</keyword>
<dbReference type="Proteomes" id="UP001161669">
    <property type="component" value="Segment"/>
</dbReference>
<accession>A0A3T1CWT5</accession>
<dbReference type="EMBL" id="AP018495">
    <property type="protein sequence ID" value="BBI30293.1"/>
    <property type="molecule type" value="Genomic_DNA"/>
</dbReference>
<evidence type="ECO:0000313" key="1">
    <source>
        <dbReference type="EMBL" id="BBI30293.1"/>
    </source>
</evidence>
<protein>
    <submittedName>
        <fullName evidence="1">Uncharacterized protein</fullName>
    </submittedName>
</protein>
<organism evidence="1 2">
    <name type="scientific">Acanthamoeba castellanii medusavirus J1</name>
    <dbReference type="NCBI Taxonomy" id="3114988"/>
    <lineage>
        <taxon>Viruses</taxon>
        <taxon>Varidnaviria</taxon>
        <taxon>Bamfordvirae</taxon>
        <taxon>Nucleocytoviricota</taxon>
        <taxon>Megaviricetes</taxon>
        <taxon>Mamonoviridae</taxon>
        <taxon>Medusavirus</taxon>
        <taxon>Medusavirus medusae</taxon>
    </lineage>
</organism>